<reference evidence="1" key="1">
    <citation type="submission" date="2019-08" db="EMBL/GenBank/DDBJ databases">
        <authorList>
            <person name="Kucharzyk K."/>
            <person name="Murdoch R.W."/>
            <person name="Higgins S."/>
            <person name="Loffler F."/>
        </authorList>
    </citation>
    <scope>NUCLEOTIDE SEQUENCE</scope>
</reference>
<proteinExistence type="predicted"/>
<accession>A0A644SK16</accession>
<comment type="caution">
    <text evidence="1">The sequence shown here is derived from an EMBL/GenBank/DDBJ whole genome shotgun (WGS) entry which is preliminary data.</text>
</comment>
<protein>
    <recommendedName>
        <fullName evidence="2">Initiator Rep protein domain-containing protein</fullName>
    </recommendedName>
</protein>
<name>A0A644SK16_9ZZZZ</name>
<dbReference type="EMBL" id="VSSQ01000001">
    <property type="protein sequence ID" value="MPL55023.1"/>
    <property type="molecule type" value="Genomic_DNA"/>
</dbReference>
<organism evidence="1">
    <name type="scientific">bioreactor metagenome</name>
    <dbReference type="NCBI Taxonomy" id="1076179"/>
    <lineage>
        <taxon>unclassified sequences</taxon>
        <taxon>metagenomes</taxon>
        <taxon>ecological metagenomes</taxon>
    </lineage>
</organism>
<evidence type="ECO:0008006" key="2">
    <source>
        <dbReference type="Google" id="ProtNLM"/>
    </source>
</evidence>
<dbReference type="AlphaFoldDB" id="A0A644SK16"/>
<gene>
    <name evidence="1" type="ORF">SDC9_00490</name>
</gene>
<sequence length="376" mass="44220">MAVSEKDLRLIRKVFENKKEVISDRIRLGNQFVDDFIFDDSEAADIPINALRVIFNIISIISNEQFRPQDRPKQLSLFDEEFETENNIFASIKIKNSRISPSGSTKQVIQAYEFLAKFKMGWYKSVNSKGKEIKTFGGLISTPSYDKRGYTTFLVSSYWLKKLMVIPEYNYVLYNLVYNVRNNKHIIFAIWLSKLPKNGTVLKLSTLNKKFGLNYKTTKDFCFKFLKPVRISLNTFNTLSFNYTYQKDSIFIIPFLSNLSLNDNLSINIKNPLDSSETNAVPAEKITRRLIYFKKRYGLEENQMLQFSHQYRNIPQTRELIEKAFREFIRINRLKRIKSTIFQGKKFLYEIQELIIQIYQSTKMGKLFPNGYPIIV</sequence>
<evidence type="ECO:0000313" key="1">
    <source>
        <dbReference type="EMBL" id="MPL55023.1"/>
    </source>
</evidence>